<dbReference type="Proteomes" id="UP000479692">
    <property type="component" value="Unassembled WGS sequence"/>
</dbReference>
<organism evidence="1 2">
    <name type="scientific">Noviluteimonas gilva</name>
    <dbReference type="NCBI Taxonomy" id="2682097"/>
    <lineage>
        <taxon>Bacteria</taxon>
        <taxon>Pseudomonadati</taxon>
        <taxon>Pseudomonadota</taxon>
        <taxon>Gammaproteobacteria</taxon>
        <taxon>Lysobacterales</taxon>
        <taxon>Lysobacteraceae</taxon>
        <taxon>Noviluteimonas</taxon>
    </lineage>
</organism>
<reference evidence="1 2" key="1">
    <citation type="submission" date="2019-12" db="EMBL/GenBank/DDBJ databases">
        <authorList>
            <person name="Xu J."/>
        </authorList>
    </citation>
    <scope>NUCLEOTIDE SEQUENCE [LARGE SCALE GENOMIC DNA]</scope>
    <source>
        <strain evidence="1 2">HX-5-24</strain>
    </source>
</reference>
<sequence length="452" mass="47457">MALSAPADLAKMRAAVGSQRWVSMGMVKGAAACTLVAAVVGLAVWNSHAEHARESAPASLQSSVIEDAVPTLRLGEGGQGIQLDAAMARRALRDGTLDVVLADGSSYPVKIERQETHGGGHWSLVGRVQTVAGSQSMVLTFGPNAVFGQLPMPDGHAMQIETEGNGMVTVAPARNLVPRGQQGRPGTPDYRVPPGGEFDTEYFKAMADHPIRLDDRSQVRIDVLGLYSPELVALRGSVAAAETQVAHLIAVANQTHRDSGTRVRLHMVGAQEVAIPATLTNAEALDVLTSGTFDDIDFEAMRDKTSADLAAFIRPTPDAKDDTCGASWLNGANQQGDVDLDPRHGYVVANVAPCGAYVLAHELGHAMGAAHDIAAQTAPDGTVTYGAFAFSFDLRTPMFGTLMTDPGNGIWLGRFSGPAPTACDGAPCGVAGRIDNARGIDFMAPAISRFRE</sequence>
<dbReference type="EMBL" id="WOXT01000005">
    <property type="protein sequence ID" value="MUV15520.1"/>
    <property type="molecule type" value="Genomic_DNA"/>
</dbReference>
<keyword evidence="2" id="KW-1185">Reference proteome</keyword>
<comment type="caution">
    <text evidence="1">The sequence shown here is derived from an EMBL/GenBank/DDBJ whole genome shotgun (WGS) entry which is preliminary data.</text>
</comment>
<accession>A0A7C9LJA8</accession>
<evidence type="ECO:0008006" key="3">
    <source>
        <dbReference type="Google" id="ProtNLM"/>
    </source>
</evidence>
<dbReference type="AlphaFoldDB" id="A0A7C9LJA8"/>
<dbReference type="SUPFAM" id="SSF55486">
    <property type="entry name" value="Metalloproteases ('zincins'), catalytic domain"/>
    <property type="match status" value="1"/>
</dbReference>
<name>A0A7C9LJA8_9GAMM</name>
<gene>
    <name evidence="1" type="ORF">GN331_15045</name>
</gene>
<dbReference type="GO" id="GO:0008237">
    <property type="term" value="F:metallopeptidase activity"/>
    <property type="evidence" value="ECO:0007669"/>
    <property type="project" value="InterPro"/>
</dbReference>
<evidence type="ECO:0000313" key="1">
    <source>
        <dbReference type="EMBL" id="MUV15520.1"/>
    </source>
</evidence>
<evidence type="ECO:0000313" key="2">
    <source>
        <dbReference type="Proteomes" id="UP000479692"/>
    </source>
</evidence>
<dbReference type="Pfam" id="PF13583">
    <property type="entry name" value="Reprolysin_4"/>
    <property type="match status" value="1"/>
</dbReference>
<proteinExistence type="predicted"/>
<dbReference type="Gene3D" id="3.40.390.10">
    <property type="entry name" value="Collagenase (Catalytic Domain)"/>
    <property type="match status" value="1"/>
</dbReference>
<dbReference type="InterPro" id="IPR024079">
    <property type="entry name" value="MetalloPept_cat_dom_sf"/>
</dbReference>
<protein>
    <recommendedName>
        <fullName evidence="3">Peptidase M12B domain-containing protein</fullName>
    </recommendedName>
</protein>